<evidence type="ECO:0000313" key="2">
    <source>
        <dbReference type="Proteomes" id="UP000054217"/>
    </source>
</evidence>
<keyword evidence="2" id="KW-1185">Reference proteome</keyword>
<proteinExistence type="predicted"/>
<sequence length="54" mass="5936">MLTWSSFSAGHTPLSKLPAARDLCIHNHLHSFSADTIVYGDPRSGSFPEEVHTL</sequence>
<organism evidence="1 2">
    <name type="scientific">Pisolithus tinctorius Marx 270</name>
    <dbReference type="NCBI Taxonomy" id="870435"/>
    <lineage>
        <taxon>Eukaryota</taxon>
        <taxon>Fungi</taxon>
        <taxon>Dikarya</taxon>
        <taxon>Basidiomycota</taxon>
        <taxon>Agaricomycotina</taxon>
        <taxon>Agaricomycetes</taxon>
        <taxon>Agaricomycetidae</taxon>
        <taxon>Boletales</taxon>
        <taxon>Sclerodermatineae</taxon>
        <taxon>Pisolithaceae</taxon>
        <taxon>Pisolithus</taxon>
    </lineage>
</organism>
<dbReference type="Proteomes" id="UP000054217">
    <property type="component" value="Unassembled WGS sequence"/>
</dbReference>
<reference evidence="2" key="2">
    <citation type="submission" date="2015-01" db="EMBL/GenBank/DDBJ databases">
        <title>Evolutionary Origins and Diversification of the Mycorrhizal Mutualists.</title>
        <authorList>
            <consortium name="DOE Joint Genome Institute"/>
            <consortium name="Mycorrhizal Genomics Consortium"/>
            <person name="Kohler A."/>
            <person name="Kuo A."/>
            <person name="Nagy L.G."/>
            <person name="Floudas D."/>
            <person name="Copeland A."/>
            <person name="Barry K.W."/>
            <person name="Cichocki N."/>
            <person name="Veneault-Fourrey C."/>
            <person name="LaButti K."/>
            <person name="Lindquist E.A."/>
            <person name="Lipzen A."/>
            <person name="Lundell T."/>
            <person name="Morin E."/>
            <person name="Murat C."/>
            <person name="Riley R."/>
            <person name="Ohm R."/>
            <person name="Sun H."/>
            <person name="Tunlid A."/>
            <person name="Henrissat B."/>
            <person name="Grigoriev I.V."/>
            <person name="Hibbett D.S."/>
            <person name="Martin F."/>
        </authorList>
    </citation>
    <scope>NUCLEOTIDE SEQUENCE [LARGE SCALE GENOMIC DNA]</scope>
    <source>
        <strain evidence="2">Marx 270</strain>
    </source>
</reference>
<accession>A0A0C3PL59</accession>
<name>A0A0C3PL59_PISTI</name>
<dbReference type="HOGENOM" id="CLU_3051318_0_0_1"/>
<evidence type="ECO:0000313" key="1">
    <source>
        <dbReference type="EMBL" id="KIO09014.1"/>
    </source>
</evidence>
<reference evidence="1 2" key="1">
    <citation type="submission" date="2014-04" db="EMBL/GenBank/DDBJ databases">
        <authorList>
            <consortium name="DOE Joint Genome Institute"/>
            <person name="Kuo A."/>
            <person name="Kohler A."/>
            <person name="Costa M.D."/>
            <person name="Nagy L.G."/>
            <person name="Floudas D."/>
            <person name="Copeland A."/>
            <person name="Barry K.W."/>
            <person name="Cichocki N."/>
            <person name="Veneault-Fourrey C."/>
            <person name="LaButti K."/>
            <person name="Lindquist E.A."/>
            <person name="Lipzen A."/>
            <person name="Lundell T."/>
            <person name="Morin E."/>
            <person name="Murat C."/>
            <person name="Sun H."/>
            <person name="Tunlid A."/>
            <person name="Henrissat B."/>
            <person name="Grigoriev I.V."/>
            <person name="Hibbett D.S."/>
            <person name="Martin F."/>
            <person name="Nordberg H.P."/>
            <person name="Cantor M.N."/>
            <person name="Hua S.X."/>
        </authorList>
    </citation>
    <scope>NUCLEOTIDE SEQUENCE [LARGE SCALE GENOMIC DNA]</scope>
    <source>
        <strain evidence="1 2">Marx 270</strain>
    </source>
</reference>
<dbReference type="EMBL" id="KN831955">
    <property type="protein sequence ID" value="KIO09014.1"/>
    <property type="molecule type" value="Genomic_DNA"/>
</dbReference>
<dbReference type="AlphaFoldDB" id="A0A0C3PL59"/>
<gene>
    <name evidence="1" type="ORF">M404DRAFT_996732</name>
</gene>
<dbReference type="InParanoid" id="A0A0C3PL59"/>
<protein>
    <submittedName>
        <fullName evidence="1">Uncharacterized protein</fullName>
    </submittedName>
</protein>